<dbReference type="GO" id="GO:0005737">
    <property type="term" value="C:cytoplasm"/>
    <property type="evidence" value="ECO:0007669"/>
    <property type="project" value="TreeGrafter"/>
</dbReference>
<protein>
    <recommendedName>
        <fullName evidence="8">AN1-type domain-containing protein</fullName>
    </recommendedName>
</protein>
<comment type="caution">
    <text evidence="9">The sequence shown here is derived from an EMBL/GenBank/DDBJ whole genome shotgun (WGS) entry which is preliminary data.</text>
</comment>
<dbReference type="OrthoDB" id="431929at2759"/>
<feature type="compositionally biased region" description="Polar residues" evidence="7">
    <location>
        <begin position="164"/>
        <end position="177"/>
    </location>
</feature>
<evidence type="ECO:0000256" key="3">
    <source>
        <dbReference type="ARBA" id="ARBA00022737"/>
    </source>
</evidence>
<dbReference type="Pfam" id="PF01428">
    <property type="entry name" value="zf-AN1"/>
    <property type="match status" value="2"/>
</dbReference>
<dbReference type="InterPro" id="IPR000058">
    <property type="entry name" value="Znf_AN1"/>
</dbReference>
<dbReference type="SMART" id="SM00154">
    <property type="entry name" value="ZnF_AN1"/>
    <property type="match status" value="2"/>
</dbReference>
<evidence type="ECO:0000256" key="4">
    <source>
        <dbReference type="ARBA" id="ARBA00022771"/>
    </source>
</evidence>
<feature type="domain" description="AN1-type" evidence="8">
    <location>
        <begin position="4"/>
        <end position="52"/>
    </location>
</feature>
<dbReference type="EMBL" id="CM026421">
    <property type="protein sequence ID" value="KAG0590423.1"/>
    <property type="molecule type" value="Genomic_DNA"/>
</dbReference>
<dbReference type="PROSITE" id="PS51039">
    <property type="entry name" value="ZF_AN1"/>
    <property type="match status" value="2"/>
</dbReference>
<dbReference type="Gene3D" id="4.10.1110.10">
    <property type="entry name" value="AN1-like Zinc finger"/>
    <property type="match status" value="2"/>
</dbReference>
<dbReference type="SUPFAM" id="SSF118310">
    <property type="entry name" value="AN1-like Zinc finger"/>
    <property type="match status" value="2"/>
</dbReference>
<keyword evidence="4 6" id="KW-0863">Zinc-finger</keyword>
<dbReference type="GO" id="GO:0008270">
    <property type="term" value="F:zinc ion binding"/>
    <property type="evidence" value="ECO:0007669"/>
    <property type="project" value="UniProtKB-KW"/>
</dbReference>
<dbReference type="PANTHER" id="PTHR14677">
    <property type="entry name" value="ARSENITE INDUCUBLE RNA ASSOCIATED PROTEIN AIP-1-RELATED"/>
    <property type="match status" value="1"/>
</dbReference>
<comment type="function">
    <text evidence="1">May be involved in environmental stress response.</text>
</comment>
<organism evidence="9 10">
    <name type="scientific">Ceratodon purpureus</name>
    <name type="common">Fire moss</name>
    <name type="synonym">Dicranum purpureum</name>
    <dbReference type="NCBI Taxonomy" id="3225"/>
    <lineage>
        <taxon>Eukaryota</taxon>
        <taxon>Viridiplantae</taxon>
        <taxon>Streptophyta</taxon>
        <taxon>Embryophyta</taxon>
        <taxon>Bryophyta</taxon>
        <taxon>Bryophytina</taxon>
        <taxon>Bryopsida</taxon>
        <taxon>Dicranidae</taxon>
        <taxon>Pseudoditrichales</taxon>
        <taxon>Ditrichaceae</taxon>
        <taxon>Ceratodon</taxon>
    </lineage>
</organism>
<evidence type="ECO:0000256" key="2">
    <source>
        <dbReference type="ARBA" id="ARBA00022723"/>
    </source>
</evidence>
<evidence type="ECO:0000313" key="9">
    <source>
        <dbReference type="EMBL" id="KAG0590423.1"/>
    </source>
</evidence>
<evidence type="ECO:0000256" key="7">
    <source>
        <dbReference type="SAM" id="MobiDB-lite"/>
    </source>
</evidence>
<sequence length="192" mass="21308">MEFPDLGRHCSEETCHQLDFLPFKCDGCNKVFCLEHRTYKGHSCPNEKHKDVSVMICSVCAKSVKTVFGESSEVTMKRHSQSGCDPSNYAKVMKKPKCPVKGCRELLTFSNKYDCNSCRKIVCLRHRFPTDHACGVAVAKTKEPARTAAASNFLASFAARSGTDCGTETSRMGSLSISDKKIEQEKTPTIRP</sequence>
<evidence type="ECO:0000256" key="1">
    <source>
        <dbReference type="ARBA" id="ARBA00003732"/>
    </source>
</evidence>
<gene>
    <name evidence="9" type="ORF">KC19_1G098400</name>
</gene>
<dbReference type="Proteomes" id="UP000822688">
    <property type="component" value="Chromosome 1"/>
</dbReference>
<keyword evidence="3" id="KW-0677">Repeat</keyword>
<name>A0A8T0J6I3_CERPU</name>
<dbReference type="InterPro" id="IPR057357">
    <property type="entry name" value="Znf-C2H2_ZFAND2A/B"/>
</dbReference>
<keyword evidence="10" id="KW-1185">Reference proteome</keyword>
<dbReference type="PANTHER" id="PTHR14677:SF20">
    <property type="entry name" value="ZINC FINGER AN1-TYPE CONTAINING 2A-RELATED"/>
    <property type="match status" value="1"/>
</dbReference>
<evidence type="ECO:0000256" key="5">
    <source>
        <dbReference type="ARBA" id="ARBA00022833"/>
    </source>
</evidence>
<feature type="region of interest" description="Disordered" evidence="7">
    <location>
        <begin position="163"/>
        <end position="192"/>
    </location>
</feature>
<accession>A0A8T0J6I3</accession>
<feature type="domain" description="AN1-type" evidence="8">
    <location>
        <begin position="92"/>
        <end position="142"/>
    </location>
</feature>
<dbReference type="FunFam" id="4.10.1110.10:FF:000003">
    <property type="entry name" value="AN1-type zinc finger protein 2B isoform X1"/>
    <property type="match status" value="1"/>
</dbReference>
<evidence type="ECO:0000313" key="10">
    <source>
        <dbReference type="Proteomes" id="UP000822688"/>
    </source>
</evidence>
<keyword evidence="2" id="KW-0479">Metal-binding</keyword>
<evidence type="ECO:0000259" key="8">
    <source>
        <dbReference type="PROSITE" id="PS51039"/>
    </source>
</evidence>
<reference evidence="9" key="1">
    <citation type="submission" date="2020-06" db="EMBL/GenBank/DDBJ databases">
        <title>WGS assembly of Ceratodon purpureus strain R40.</title>
        <authorList>
            <person name="Carey S.B."/>
            <person name="Jenkins J."/>
            <person name="Shu S."/>
            <person name="Lovell J.T."/>
            <person name="Sreedasyam A."/>
            <person name="Maumus F."/>
            <person name="Tiley G.P."/>
            <person name="Fernandez-Pozo N."/>
            <person name="Barry K."/>
            <person name="Chen C."/>
            <person name="Wang M."/>
            <person name="Lipzen A."/>
            <person name="Daum C."/>
            <person name="Saski C.A."/>
            <person name="Payton A.C."/>
            <person name="Mcbreen J.C."/>
            <person name="Conrad R.E."/>
            <person name="Kollar L.M."/>
            <person name="Olsson S."/>
            <person name="Huttunen S."/>
            <person name="Landis J.B."/>
            <person name="Wickett N.J."/>
            <person name="Johnson M.G."/>
            <person name="Rensing S.A."/>
            <person name="Grimwood J."/>
            <person name="Schmutz J."/>
            <person name="Mcdaniel S.F."/>
        </authorList>
    </citation>
    <scope>NUCLEOTIDE SEQUENCE</scope>
    <source>
        <strain evidence="9">R40</strain>
    </source>
</reference>
<dbReference type="InterPro" id="IPR035896">
    <property type="entry name" value="AN1-like_Znf"/>
</dbReference>
<feature type="compositionally biased region" description="Basic and acidic residues" evidence="7">
    <location>
        <begin position="178"/>
        <end position="192"/>
    </location>
</feature>
<proteinExistence type="predicted"/>
<dbReference type="Pfam" id="PF25403">
    <property type="entry name" value="zf-C2H2_ZFAND2"/>
    <property type="match status" value="1"/>
</dbReference>
<dbReference type="AlphaFoldDB" id="A0A8T0J6I3"/>
<keyword evidence="5" id="KW-0862">Zinc</keyword>
<evidence type="ECO:0000256" key="6">
    <source>
        <dbReference type="PROSITE-ProRule" id="PRU00449"/>
    </source>
</evidence>